<evidence type="ECO:0000313" key="14">
    <source>
        <dbReference type="Proteomes" id="UP000006377"/>
    </source>
</evidence>
<evidence type="ECO:0000256" key="10">
    <source>
        <dbReference type="ARBA" id="ARBA00042373"/>
    </source>
</evidence>
<dbReference type="GO" id="GO:0005886">
    <property type="term" value="C:plasma membrane"/>
    <property type="evidence" value="ECO:0007669"/>
    <property type="project" value="UniProtKB-SubCell"/>
</dbReference>
<evidence type="ECO:0000256" key="11">
    <source>
        <dbReference type="ARBA" id="ARBA00043078"/>
    </source>
</evidence>
<dbReference type="KEGG" id="pla:Plav_0507"/>
<proteinExistence type="predicted"/>
<comment type="function">
    <text evidence="9">Glucanases play a role in cell expansion during growth, in cell-cell fusion during mating, and in spore release during sporulation. This enzyme may be involved in beta-glucan degradation. Active on laminarin and lichenan.</text>
</comment>
<keyword evidence="3" id="KW-0378">Hydrolase</keyword>
<dbReference type="GO" id="GO:0071555">
    <property type="term" value="P:cell wall organization"/>
    <property type="evidence" value="ECO:0007669"/>
    <property type="project" value="UniProtKB-KW"/>
</dbReference>
<keyword evidence="5" id="KW-0325">Glycoprotein</keyword>
<dbReference type="Gene3D" id="3.20.20.80">
    <property type="entry name" value="Glycosidases"/>
    <property type="match status" value="1"/>
</dbReference>
<organism evidence="13 14">
    <name type="scientific">Parvibaculum lavamentivorans (strain DS-1 / DSM 13023 / NCIMB 13966)</name>
    <dbReference type="NCBI Taxonomy" id="402881"/>
    <lineage>
        <taxon>Bacteria</taxon>
        <taxon>Pseudomonadati</taxon>
        <taxon>Pseudomonadota</taxon>
        <taxon>Alphaproteobacteria</taxon>
        <taxon>Hyphomicrobiales</taxon>
        <taxon>Parvibaculaceae</taxon>
        <taxon>Parvibaculum</taxon>
    </lineage>
</organism>
<evidence type="ECO:0000256" key="1">
    <source>
        <dbReference type="ARBA" id="ARBA00004236"/>
    </source>
</evidence>
<evidence type="ECO:0000256" key="9">
    <source>
        <dbReference type="ARBA" id="ARBA00037649"/>
    </source>
</evidence>
<feature type="chain" id="PRO_5002709547" description="Endo-1,3-beta-glucanase btgC" evidence="12">
    <location>
        <begin position="36"/>
        <end position="338"/>
    </location>
</feature>
<dbReference type="HOGENOM" id="CLU_815796_0_0_5"/>
<evidence type="ECO:0000313" key="13">
    <source>
        <dbReference type="EMBL" id="ABS62130.1"/>
    </source>
</evidence>
<evidence type="ECO:0000256" key="3">
    <source>
        <dbReference type="ARBA" id="ARBA00022801"/>
    </source>
</evidence>
<dbReference type="GO" id="GO:0000272">
    <property type="term" value="P:polysaccharide catabolic process"/>
    <property type="evidence" value="ECO:0007669"/>
    <property type="project" value="UniProtKB-KW"/>
</dbReference>
<keyword evidence="14" id="KW-1185">Reference proteome</keyword>
<evidence type="ECO:0000256" key="8">
    <source>
        <dbReference type="ARBA" id="ARBA00023326"/>
    </source>
</evidence>
<dbReference type="InterPro" id="IPR017853">
    <property type="entry name" value="GH"/>
</dbReference>
<dbReference type="PANTHER" id="PTHR16631:SF17">
    <property type="entry name" value="GLUCAN ENDO-1,3-BETA-GLUCOSIDASE BTGC"/>
    <property type="match status" value="1"/>
</dbReference>
<evidence type="ECO:0000256" key="2">
    <source>
        <dbReference type="ARBA" id="ARBA00022475"/>
    </source>
</evidence>
<evidence type="ECO:0000256" key="5">
    <source>
        <dbReference type="ARBA" id="ARBA00023180"/>
    </source>
</evidence>
<keyword evidence="2" id="KW-1003">Cell membrane</keyword>
<dbReference type="PANTHER" id="PTHR16631">
    <property type="entry name" value="GLUCAN 1,3-BETA-GLUCOSIDASE"/>
    <property type="match status" value="1"/>
</dbReference>
<name>A7HQE7_PARL1</name>
<keyword evidence="12" id="KW-0732">Signal</keyword>
<protein>
    <recommendedName>
        <fullName evidence="11">Endo-1,3-beta-glucanase btgC</fullName>
    </recommendedName>
    <alternativeName>
        <fullName evidence="10">Laminarinase btgC</fullName>
    </alternativeName>
</protein>
<evidence type="ECO:0000256" key="6">
    <source>
        <dbReference type="ARBA" id="ARBA00023277"/>
    </source>
</evidence>
<dbReference type="eggNOG" id="COG5309">
    <property type="taxonomic scope" value="Bacteria"/>
</dbReference>
<accession>A7HQE7</accession>
<dbReference type="EMBL" id="CP000774">
    <property type="protein sequence ID" value="ABS62130.1"/>
    <property type="molecule type" value="Genomic_DNA"/>
</dbReference>
<dbReference type="InterPro" id="IPR050732">
    <property type="entry name" value="Beta-glucan_modifiers"/>
</dbReference>
<feature type="signal peptide" evidence="12">
    <location>
        <begin position="1"/>
        <end position="35"/>
    </location>
</feature>
<evidence type="ECO:0000256" key="4">
    <source>
        <dbReference type="ARBA" id="ARBA00023136"/>
    </source>
</evidence>
<comment type="subcellular location">
    <subcellularLocation>
        <location evidence="1">Cell membrane</location>
    </subcellularLocation>
</comment>
<dbReference type="CAZy" id="GH17">
    <property type="family name" value="Glycoside Hydrolase Family 17"/>
</dbReference>
<dbReference type="Proteomes" id="UP000006377">
    <property type="component" value="Chromosome"/>
</dbReference>
<dbReference type="AlphaFoldDB" id="A7HQE7"/>
<keyword evidence="4" id="KW-0472">Membrane</keyword>
<evidence type="ECO:0000256" key="7">
    <source>
        <dbReference type="ARBA" id="ARBA00023316"/>
    </source>
</evidence>
<dbReference type="GO" id="GO:0016787">
    <property type="term" value="F:hydrolase activity"/>
    <property type="evidence" value="ECO:0007669"/>
    <property type="project" value="UniProtKB-KW"/>
</dbReference>
<keyword evidence="6" id="KW-0119">Carbohydrate metabolism</keyword>
<dbReference type="SUPFAM" id="SSF51445">
    <property type="entry name" value="(Trans)glycosidases"/>
    <property type="match status" value="1"/>
</dbReference>
<reference evidence="13 14" key="1">
    <citation type="journal article" date="2011" name="Stand. Genomic Sci.">
        <title>Complete genome sequence of Parvibaculum lavamentivorans type strain (DS-1(T)).</title>
        <authorList>
            <person name="Schleheck D."/>
            <person name="Weiss M."/>
            <person name="Pitluck S."/>
            <person name="Bruce D."/>
            <person name="Land M.L."/>
            <person name="Han S."/>
            <person name="Saunders E."/>
            <person name="Tapia R."/>
            <person name="Detter C."/>
            <person name="Brettin T."/>
            <person name="Han J."/>
            <person name="Woyke T."/>
            <person name="Goodwin L."/>
            <person name="Pennacchio L."/>
            <person name="Nolan M."/>
            <person name="Cook A.M."/>
            <person name="Kjelleberg S."/>
            <person name="Thomas T."/>
        </authorList>
    </citation>
    <scope>NUCLEOTIDE SEQUENCE [LARGE SCALE GENOMIC DNA]</scope>
    <source>
        <strain evidence="14">DS-1 / DSM 13023 / NCIMB 13966</strain>
    </source>
</reference>
<keyword evidence="8" id="KW-0624">Polysaccharide degradation</keyword>
<sequence>MSGDWKSPHWRPSYGAMRFIIALLMATLTAAPALAAPVCAERDDAAPALARLQDAMAEGRFIAYQPTDLKVWDGNPVQASEVSIRRDLETLRPWFDGLITYGAHSGAERIPAIAKDLGYRAVVMGVWDPEDDVELANALAAWKQHPDIVVGVSLGNEMVLSGRANWREMERTVENFRTKAPGLPLSVTEPFAQFLDGAEAAPLLARLDFLAVNVHPVFEKWFADAPPFNWADFVKQVTSRLAAERFCGPILVKETGVPTAPEAAGFTPEKQKQFYGELARQMPPSRNLAFAYFSAFDAPWRVYDESAVAGHHPEEAHWGLFKEDRTPKPVMKELPKLD</sequence>
<gene>
    <name evidence="13" type="ordered locus">Plav_0507</name>
</gene>
<evidence type="ECO:0000256" key="12">
    <source>
        <dbReference type="SAM" id="SignalP"/>
    </source>
</evidence>
<keyword evidence="7" id="KW-0961">Cell wall biogenesis/degradation</keyword>